<feature type="transmembrane region" description="Helical" evidence="4">
    <location>
        <begin position="65"/>
        <end position="86"/>
    </location>
</feature>
<keyword evidence="4" id="KW-1133">Transmembrane helix</keyword>
<comment type="caution">
    <text evidence="5">The sequence shown here is derived from an EMBL/GenBank/DDBJ whole genome shotgun (WGS) entry which is preliminary data.</text>
</comment>
<evidence type="ECO:0000256" key="3">
    <source>
        <dbReference type="SAM" id="MobiDB-lite"/>
    </source>
</evidence>
<keyword evidence="6" id="KW-1185">Reference proteome</keyword>
<dbReference type="Proteomes" id="UP001500320">
    <property type="component" value="Unassembled WGS sequence"/>
</dbReference>
<evidence type="ECO:0000313" key="5">
    <source>
        <dbReference type="EMBL" id="GAA3156739.1"/>
    </source>
</evidence>
<evidence type="ECO:0000313" key="6">
    <source>
        <dbReference type="Proteomes" id="UP001500320"/>
    </source>
</evidence>
<accession>A0ABP6NS28</accession>
<organism evidence="5 6">
    <name type="scientific">Planomonospora alba</name>
    <dbReference type="NCBI Taxonomy" id="161354"/>
    <lineage>
        <taxon>Bacteria</taxon>
        <taxon>Bacillati</taxon>
        <taxon>Actinomycetota</taxon>
        <taxon>Actinomycetes</taxon>
        <taxon>Streptosporangiales</taxon>
        <taxon>Streptosporangiaceae</taxon>
        <taxon>Planomonospora</taxon>
    </lineage>
</organism>
<dbReference type="PANTHER" id="PTHR37042:SF4">
    <property type="entry name" value="OUTER MEMBRANE PROTEIN RV1973"/>
    <property type="match status" value="1"/>
</dbReference>
<keyword evidence="4" id="KW-0812">Transmembrane</keyword>
<feature type="compositionally biased region" description="Low complexity" evidence="3">
    <location>
        <begin position="235"/>
        <end position="245"/>
    </location>
</feature>
<sequence>MSPTPATSADPSEEAGAGRTEGTGAQDARPEDARPEDTGPEEAGPGGAGTAAGARGRPGTRWRRLAGAAAATAVAGAVAFGAVQWVSAERLADRLAAEKAERLAVSATAGEFAAALQTYDHTDLQAYRDRVFSLSGEDFEKTYDEAFSPLESVITAMKASSTASVRGVYVSEVADGRATAITVVDSQVKSTSGTRRMLGAYMELGLVKTGGRWKVNDATVMGAAEELVTDPDGRAAAPSASPAPSGKDSGKKKTG</sequence>
<evidence type="ECO:0000256" key="1">
    <source>
        <dbReference type="ARBA" id="ARBA00004370"/>
    </source>
</evidence>
<gene>
    <name evidence="5" type="ORF">GCM10010466_54450</name>
</gene>
<dbReference type="PANTHER" id="PTHR37042">
    <property type="entry name" value="OUTER MEMBRANE PROTEIN RV1973"/>
    <property type="match status" value="1"/>
</dbReference>
<feature type="compositionally biased region" description="Polar residues" evidence="3">
    <location>
        <begin position="1"/>
        <end position="10"/>
    </location>
</feature>
<evidence type="ECO:0008006" key="7">
    <source>
        <dbReference type="Google" id="ProtNLM"/>
    </source>
</evidence>
<feature type="compositionally biased region" description="Low complexity" evidence="3">
    <location>
        <begin position="14"/>
        <end position="25"/>
    </location>
</feature>
<keyword evidence="2 4" id="KW-0472">Membrane</keyword>
<feature type="region of interest" description="Disordered" evidence="3">
    <location>
        <begin position="1"/>
        <end position="58"/>
    </location>
</feature>
<comment type="subcellular location">
    <subcellularLocation>
        <location evidence="1">Membrane</location>
    </subcellularLocation>
</comment>
<evidence type="ECO:0000256" key="4">
    <source>
        <dbReference type="SAM" id="Phobius"/>
    </source>
</evidence>
<dbReference type="EMBL" id="BAAAUT010000054">
    <property type="protein sequence ID" value="GAA3156739.1"/>
    <property type="molecule type" value="Genomic_DNA"/>
</dbReference>
<reference evidence="6" key="1">
    <citation type="journal article" date="2019" name="Int. J. Syst. Evol. Microbiol.">
        <title>The Global Catalogue of Microorganisms (GCM) 10K type strain sequencing project: providing services to taxonomists for standard genome sequencing and annotation.</title>
        <authorList>
            <consortium name="The Broad Institute Genomics Platform"/>
            <consortium name="The Broad Institute Genome Sequencing Center for Infectious Disease"/>
            <person name="Wu L."/>
            <person name="Ma J."/>
        </authorList>
    </citation>
    <scope>NUCLEOTIDE SEQUENCE [LARGE SCALE GENOMIC DNA]</scope>
    <source>
        <strain evidence="6">JCM 9373</strain>
    </source>
</reference>
<feature type="compositionally biased region" description="Basic and acidic residues" evidence="3">
    <location>
        <begin position="28"/>
        <end position="37"/>
    </location>
</feature>
<name>A0ABP6NS28_9ACTN</name>
<feature type="region of interest" description="Disordered" evidence="3">
    <location>
        <begin position="226"/>
        <end position="255"/>
    </location>
</feature>
<proteinExistence type="predicted"/>
<dbReference type="RefSeq" id="WP_344864346.1">
    <property type="nucleotide sequence ID" value="NZ_BAAAUT010000054.1"/>
</dbReference>
<protein>
    <recommendedName>
        <fullName evidence="7">Mce-associated membrane protein</fullName>
    </recommendedName>
</protein>
<evidence type="ECO:0000256" key="2">
    <source>
        <dbReference type="ARBA" id="ARBA00023136"/>
    </source>
</evidence>